<evidence type="ECO:0000313" key="8">
    <source>
        <dbReference type="Proteomes" id="UP001185755"/>
    </source>
</evidence>
<dbReference type="InterPro" id="IPR052919">
    <property type="entry name" value="TA_system_RNase"/>
</dbReference>
<protein>
    <submittedName>
        <fullName evidence="7">Type II toxin-antitoxin system VapC family toxin</fullName>
    </submittedName>
</protein>
<evidence type="ECO:0000256" key="5">
    <source>
        <dbReference type="ARBA" id="ARBA00022842"/>
    </source>
</evidence>
<dbReference type="InterPro" id="IPR002716">
    <property type="entry name" value="PIN_dom"/>
</dbReference>
<dbReference type="PANTHER" id="PTHR36173">
    <property type="entry name" value="RIBONUCLEASE VAPC16-RELATED"/>
    <property type="match status" value="1"/>
</dbReference>
<sequence>MGVVGVTSFLLDTNALLWLVTDPDRISDDVRTTLADQGNELVVSAASAWEIAIKTRIGRLDGETLLSTWAETLTAMNATDLAIDSADASAAGRLDWNHHDPFDRMIVAQALRRQLTIVTSDRTVIDGALTPTLDTRA</sequence>
<keyword evidence="3" id="KW-0479">Metal-binding</keyword>
<evidence type="ECO:0000259" key="6">
    <source>
        <dbReference type="Pfam" id="PF01850"/>
    </source>
</evidence>
<proteinExistence type="predicted"/>
<dbReference type="InterPro" id="IPR029060">
    <property type="entry name" value="PIN-like_dom_sf"/>
</dbReference>
<evidence type="ECO:0000256" key="1">
    <source>
        <dbReference type="ARBA" id="ARBA00022649"/>
    </source>
</evidence>
<comment type="caution">
    <text evidence="7">The sequence shown here is derived from an EMBL/GenBank/DDBJ whole genome shotgun (WGS) entry which is preliminary data.</text>
</comment>
<evidence type="ECO:0000256" key="3">
    <source>
        <dbReference type="ARBA" id="ARBA00022723"/>
    </source>
</evidence>
<dbReference type="Gene3D" id="3.40.50.1010">
    <property type="entry name" value="5'-nuclease"/>
    <property type="match status" value="1"/>
</dbReference>
<reference evidence="7 8" key="1">
    <citation type="submission" date="2023-10" db="EMBL/GenBank/DDBJ databases">
        <title>Development of a sustainable strategy for remediation of hydrocarbon-contaminated territories based on the waste exchange concept.</title>
        <authorList>
            <person name="Krivoruchko A."/>
        </authorList>
    </citation>
    <scope>NUCLEOTIDE SEQUENCE [LARGE SCALE GENOMIC DNA]</scope>
    <source>
        <strain evidence="7 8">IEGM 1323</strain>
    </source>
</reference>
<keyword evidence="8" id="KW-1185">Reference proteome</keyword>
<keyword evidence="1" id="KW-1277">Toxin-antitoxin system</keyword>
<dbReference type="CDD" id="cd09872">
    <property type="entry name" value="PIN_Sll0205-like"/>
    <property type="match status" value="1"/>
</dbReference>
<accession>A0ABU4B771</accession>
<evidence type="ECO:0000256" key="4">
    <source>
        <dbReference type="ARBA" id="ARBA00022801"/>
    </source>
</evidence>
<gene>
    <name evidence="7" type="ORF">R3P96_01500</name>
</gene>
<dbReference type="EMBL" id="JAWLJX010000001">
    <property type="protein sequence ID" value="MDV6260004.1"/>
    <property type="molecule type" value="Genomic_DNA"/>
</dbReference>
<dbReference type="SUPFAM" id="SSF88723">
    <property type="entry name" value="PIN domain-like"/>
    <property type="match status" value="1"/>
</dbReference>
<keyword evidence="4" id="KW-0378">Hydrolase</keyword>
<dbReference type="PANTHER" id="PTHR36173:SF2">
    <property type="entry name" value="RIBONUCLEASE VAPC16"/>
    <property type="match status" value="1"/>
</dbReference>
<keyword evidence="5" id="KW-0460">Magnesium</keyword>
<evidence type="ECO:0000256" key="2">
    <source>
        <dbReference type="ARBA" id="ARBA00022722"/>
    </source>
</evidence>
<dbReference type="RefSeq" id="WP_283274258.1">
    <property type="nucleotide sequence ID" value="NZ_JAWLJX010000001.1"/>
</dbReference>
<dbReference type="Pfam" id="PF01850">
    <property type="entry name" value="PIN"/>
    <property type="match status" value="1"/>
</dbReference>
<dbReference type="InterPro" id="IPR041705">
    <property type="entry name" value="PIN_Sll0205"/>
</dbReference>
<organism evidence="7 8">
    <name type="scientific">Rhodococcoides yunnanense</name>
    <dbReference type="NCBI Taxonomy" id="278209"/>
    <lineage>
        <taxon>Bacteria</taxon>
        <taxon>Bacillati</taxon>
        <taxon>Actinomycetota</taxon>
        <taxon>Actinomycetes</taxon>
        <taxon>Mycobacteriales</taxon>
        <taxon>Nocardiaceae</taxon>
        <taxon>Rhodococcoides</taxon>
    </lineage>
</organism>
<name>A0ABU4B771_9NOCA</name>
<dbReference type="Proteomes" id="UP001185755">
    <property type="component" value="Unassembled WGS sequence"/>
</dbReference>
<keyword evidence="2" id="KW-0540">Nuclease</keyword>
<evidence type="ECO:0000313" key="7">
    <source>
        <dbReference type="EMBL" id="MDV6260004.1"/>
    </source>
</evidence>
<feature type="domain" description="PIN" evidence="6">
    <location>
        <begin position="10"/>
        <end position="122"/>
    </location>
</feature>